<protein>
    <recommendedName>
        <fullName evidence="9">DNA 3'-5' helicase</fullName>
        <ecNumber evidence="9">5.6.2.4</ecNumber>
    </recommendedName>
    <alternativeName>
        <fullName evidence="10">DNA 3'-5' helicase II</fullName>
    </alternativeName>
</protein>
<dbReference type="PANTHER" id="PTHR11070">
    <property type="entry name" value="UVRD / RECB / PCRA DNA HELICASE FAMILY MEMBER"/>
    <property type="match status" value="1"/>
</dbReference>
<dbReference type="GO" id="GO:0009314">
    <property type="term" value="P:response to radiation"/>
    <property type="evidence" value="ECO:0007669"/>
    <property type="project" value="UniProtKB-ARBA"/>
</dbReference>
<evidence type="ECO:0000256" key="3">
    <source>
        <dbReference type="ARBA" id="ARBA00022801"/>
    </source>
</evidence>
<evidence type="ECO:0000259" key="14">
    <source>
        <dbReference type="PROSITE" id="PS51217"/>
    </source>
</evidence>
<dbReference type="PANTHER" id="PTHR11070:SF2">
    <property type="entry name" value="ATP-DEPENDENT DNA HELICASE SRS2"/>
    <property type="match status" value="1"/>
</dbReference>
<dbReference type="Gene3D" id="1.10.10.160">
    <property type="match status" value="1"/>
</dbReference>
<evidence type="ECO:0000256" key="9">
    <source>
        <dbReference type="ARBA" id="ARBA00034808"/>
    </source>
</evidence>
<dbReference type="GO" id="GO:0000725">
    <property type="term" value="P:recombinational repair"/>
    <property type="evidence" value="ECO:0007669"/>
    <property type="project" value="TreeGrafter"/>
</dbReference>
<comment type="catalytic activity">
    <reaction evidence="8">
        <text>Couples ATP hydrolysis with the unwinding of duplex DNA by translocating in the 3'-5' direction.</text>
        <dbReference type="EC" id="5.6.2.4"/>
    </reaction>
</comment>
<evidence type="ECO:0000313" key="15">
    <source>
        <dbReference type="EMBL" id="NIR76229.1"/>
    </source>
</evidence>
<dbReference type="GO" id="GO:0003677">
    <property type="term" value="F:DNA binding"/>
    <property type="evidence" value="ECO:0007669"/>
    <property type="project" value="UniProtKB-KW"/>
</dbReference>
<evidence type="ECO:0000256" key="7">
    <source>
        <dbReference type="ARBA" id="ARBA00023235"/>
    </source>
</evidence>
<evidence type="ECO:0000256" key="12">
    <source>
        <dbReference type="PROSITE-ProRule" id="PRU00560"/>
    </source>
</evidence>
<dbReference type="Proteomes" id="UP000702544">
    <property type="component" value="Unassembled WGS sequence"/>
</dbReference>
<proteinExistence type="inferred from homology"/>
<evidence type="ECO:0000256" key="4">
    <source>
        <dbReference type="ARBA" id="ARBA00022806"/>
    </source>
</evidence>
<comment type="caution">
    <text evidence="15">The sequence shown here is derived from an EMBL/GenBank/DDBJ whole genome shotgun (WGS) entry which is preliminary data.</text>
</comment>
<organism evidence="15 16">
    <name type="scientific">Candidatus Kutchimonas denitrificans</name>
    <dbReference type="NCBI Taxonomy" id="3056748"/>
    <lineage>
        <taxon>Bacteria</taxon>
        <taxon>Pseudomonadati</taxon>
        <taxon>Gemmatimonadota</taxon>
        <taxon>Gemmatimonadia</taxon>
        <taxon>Candidatus Palauibacterales</taxon>
        <taxon>Candidatus Palauibacteraceae</taxon>
        <taxon>Candidatus Kutchimonas</taxon>
    </lineage>
</organism>
<evidence type="ECO:0000256" key="8">
    <source>
        <dbReference type="ARBA" id="ARBA00034617"/>
    </source>
</evidence>
<gene>
    <name evidence="15" type="ORF">GWO12_14125</name>
</gene>
<dbReference type="GO" id="GO:0005829">
    <property type="term" value="C:cytosol"/>
    <property type="evidence" value="ECO:0007669"/>
    <property type="project" value="TreeGrafter"/>
</dbReference>
<evidence type="ECO:0000256" key="6">
    <source>
        <dbReference type="ARBA" id="ARBA00023125"/>
    </source>
</evidence>
<evidence type="ECO:0000256" key="2">
    <source>
        <dbReference type="ARBA" id="ARBA00022741"/>
    </source>
</evidence>
<dbReference type="InterPro" id="IPR014016">
    <property type="entry name" value="UvrD-like_ATP-bd"/>
</dbReference>
<keyword evidence="5 12" id="KW-0067">ATP-binding</keyword>
<dbReference type="Gene3D" id="1.10.486.10">
    <property type="entry name" value="PCRA, domain 4"/>
    <property type="match status" value="1"/>
</dbReference>
<evidence type="ECO:0000259" key="13">
    <source>
        <dbReference type="PROSITE" id="PS51198"/>
    </source>
</evidence>
<dbReference type="PROSITE" id="PS51198">
    <property type="entry name" value="UVRD_HELICASE_ATP_BIND"/>
    <property type="match status" value="1"/>
</dbReference>
<dbReference type="GO" id="GO:0016787">
    <property type="term" value="F:hydrolase activity"/>
    <property type="evidence" value="ECO:0007669"/>
    <property type="project" value="UniProtKB-UniRule"/>
</dbReference>
<evidence type="ECO:0000256" key="10">
    <source>
        <dbReference type="ARBA" id="ARBA00034923"/>
    </source>
</evidence>
<dbReference type="SUPFAM" id="SSF52540">
    <property type="entry name" value="P-loop containing nucleoside triphosphate hydrolases"/>
    <property type="match status" value="1"/>
</dbReference>
<feature type="domain" description="UvrD-like helicase ATP-binding" evidence="13">
    <location>
        <begin position="12"/>
        <end position="290"/>
    </location>
</feature>
<reference evidence="15 16" key="1">
    <citation type="submission" date="2020-01" db="EMBL/GenBank/DDBJ databases">
        <title>Genomes assembled from Gulf of Kutch pelagic sediment metagenomes.</title>
        <authorList>
            <person name="Chandrashekar M."/>
            <person name="Mahajan M.S."/>
            <person name="Dave K.J."/>
            <person name="Vatsa P."/>
            <person name="Nathani N.M."/>
        </authorList>
    </citation>
    <scope>NUCLEOTIDE SEQUENCE [LARGE SCALE GENOMIC DNA]</scope>
    <source>
        <strain evidence="15">KS3-K002</strain>
    </source>
</reference>
<dbReference type="GO" id="GO:0033202">
    <property type="term" value="C:DNA helicase complex"/>
    <property type="evidence" value="ECO:0007669"/>
    <property type="project" value="TreeGrafter"/>
</dbReference>
<evidence type="ECO:0000313" key="16">
    <source>
        <dbReference type="Proteomes" id="UP000702544"/>
    </source>
</evidence>
<keyword evidence="3 12" id="KW-0378">Hydrolase</keyword>
<dbReference type="EC" id="5.6.2.4" evidence="9"/>
<dbReference type="GO" id="GO:0005524">
    <property type="term" value="F:ATP binding"/>
    <property type="evidence" value="ECO:0007669"/>
    <property type="project" value="UniProtKB-UniRule"/>
</dbReference>
<evidence type="ECO:0000256" key="11">
    <source>
        <dbReference type="ARBA" id="ARBA00048988"/>
    </source>
</evidence>
<accession>A0AAE5CDP8</accession>
<dbReference type="FunFam" id="1.10.10.160:FF:000001">
    <property type="entry name" value="ATP-dependent DNA helicase"/>
    <property type="match status" value="1"/>
</dbReference>
<dbReference type="InterPro" id="IPR027417">
    <property type="entry name" value="P-loop_NTPase"/>
</dbReference>
<dbReference type="Gene3D" id="3.40.50.300">
    <property type="entry name" value="P-loop containing nucleotide triphosphate hydrolases"/>
    <property type="match status" value="2"/>
</dbReference>
<evidence type="ECO:0000256" key="1">
    <source>
        <dbReference type="ARBA" id="ARBA00009922"/>
    </source>
</evidence>
<comment type="catalytic activity">
    <reaction evidence="11">
        <text>ATP + H2O = ADP + phosphate + H(+)</text>
        <dbReference type="Rhea" id="RHEA:13065"/>
        <dbReference type="ChEBI" id="CHEBI:15377"/>
        <dbReference type="ChEBI" id="CHEBI:15378"/>
        <dbReference type="ChEBI" id="CHEBI:30616"/>
        <dbReference type="ChEBI" id="CHEBI:43474"/>
        <dbReference type="ChEBI" id="CHEBI:456216"/>
        <dbReference type="EC" id="5.6.2.4"/>
    </reaction>
</comment>
<keyword evidence="2 12" id="KW-0547">Nucleotide-binding</keyword>
<dbReference type="GO" id="GO:0043138">
    <property type="term" value="F:3'-5' DNA helicase activity"/>
    <property type="evidence" value="ECO:0007669"/>
    <property type="project" value="UniProtKB-EC"/>
</dbReference>
<keyword evidence="7" id="KW-0413">Isomerase</keyword>
<dbReference type="CDD" id="cd17932">
    <property type="entry name" value="DEXQc_UvrD"/>
    <property type="match status" value="1"/>
</dbReference>
<dbReference type="InterPro" id="IPR014017">
    <property type="entry name" value="DNA_helicase_UvrD-like_C"/>
</dbReference>
<dbReference type="AlphaFoldDB" id="A0AAE5CDP8"/>
<keyword evidence="4 12" id="KW-0347">Helicase</keyword>
<keyword evidence="6" id="KW-0238">DNA-binding</keyword>
<dbReference type="PROSITE" id="PS51217">
    <property type="entry name" value="UVRD_HELICASE_CTER"/>
    <property type="match status" value="1"/>
</dbReference>
<dbReference type="EMBL" id="JAACAK010000114">
    <property type="protein sequence ID" value="NIR76229.1"/>
    <property type="molecule type" value="Genomic_DNA"/>
</dbReference>
<dbReference type="Pfam" id="PF21196">
    <property type="entry name" value="PcrA_UvrD_tudor"/>
    <property type="match status" value="1"/>
</dbReference>
<dbReference type="InterPro" id="IPR013986">
    <property type="entry name" value="DExx_box_DNA_helicase_dom_sf"/>
</dbReference>
<dbReference type="InterPro" id="IPR000212">
    <property type="entry name" value="DNA_helicase_UvrD/REP"/>
</dbReference>
<dbReference type="Pfam" id="PF13361">
    <property type="entry name" value="UvrD_C"/>
    <property type="match status" value="2"/>
</dbReference>
<sequence>MSGGLPIERALEALNPDQRQAVEHVEGPLLVLAGAGSGKTRVLTCRIARLIETHGVDPGLIMAVTFTNKAAEEMRNRVRTLLGSEPSGMWIGTFHSIGARILRRHAGRIGFGPGFTILDADDSLRVIKRVMADRNVPQRWKPQAVQGFISRAKDNLVTPAGFAESAVDPFSRIVADIYPAYQARLKDGNAFDFDDLLVKPVELFESNPNVLERFQRRFQFVLVDEYQDTNHAQYRFVALLAREHGNLCVVGDDDQSIYGWRGADIRNILEFERDFAAADIIRLQRNYRSTQVILRAANRVIAENVNRKGKTLYTENESGQPITLVTAADEVDEAEWIAGTVALKVESEPDLTHRSLVVLYRTNAQSRALEEAFRDADLPYRIIGGVRFYERREIRDVIAYLKLIANPRDNSAFLRIVNYPRRGIGDSTLTALLNAAAGRGVTPLEAARAARGIDGMRPAGAKSLEAFAGMIDRYRALTAHTRVHELLAELIAELGLLESLRAEGFEGIDRAQNVEELVAAASEFDAAAALEAEDLEEVGEVTELDLFLQKVSLIADVDNLDPDADAVTLMTLHNAKGLEFPVVLISGLEEGLFPLSRSYDSLEELEEERRLFYVGITRAQKKLFLTHAMRRRRGGEWLTSSPSSFLEPIPDDLVETLETERYIERISLRRRAADRLHPWRGEVGGEAGGLVYDYSDSQDVPNLPELEEGARVRHPRFGPGTVMALDGQGTDLKAVIEFDDEGRKKVVLRYANLELE</sequence>
<name>A0AAE5CDP8_9BACT</name>
<evidence type="ECO:0000256" key="5">
    <source>
        <dbReference type="ARBA" id="ARBA00022840"/>
    </source>
</evidence>
<dbReference type="Pfam" id="PF00580">
    <property type="entry name" value="UvrD-helicase"/>
    <property type="match status" value="1"/>
</dbReference>
<feature type="binding site" evidence="12">
    <location>
        <begin position="33"/>
        <end position="40"/>
    </location>
    <ligand>
        <name>ATP</name>
        <dbReference type="ChEBI" id="CHEBI:30616"/>
    </ligand>
</feature>
<comment type="similarity">
    <text evidence="1">Belongs to the helicase family. UvrD subfamily.</text>
</comment>
<feature type="domain" description="UvrD-like helicase C-terminal" evidence="14">
    <location>
        <begin position="291"/>
        <end position="577"/>
    </location>
</feature>